<dbReference type="GO" id="GO:0006310">
    <property type="term" value="P:DNA recombination"/>
    <property type="evidence" value="ECO:0007669"/>
    <property type="project" value="UniProtKB-KW"/>
</dbReference>
<gene>
    <name evidence="5" type="ORF">JKK62_15475</name>
</gene>
<dbReference type="PROSITE" id="PS51898">
    <property type="entry name" value="TYR_RECOMBINASE"/>
    <property type="match status" value="1"/>
</dbReference>
<dbReference type="SUPFAM" id="SSF56349">
    <property type="entry name" value="DNA breaking-rejoining enzymes"/>
    <property type="match status" value="1"/>
</dbReference>
<dbReference type="Gene3D" id="1.10.150.130">
    <property type="match status" value="1"/>
</dbReference>
<keyword evidence="6" id="KW-1185">Reference proteome</keyword>
<dbReference type="AlphaFoldDB" id="A0A934WUC0"/>
<reference evidence="5" key="1">
    <citation type="submission" date="2021-01" db="EMBL/GenBank/DDBJ databases">
        <title>Genome public.</title>
        <authorList>
            <person name="Liu C."/>
            <person name="Sun Q."/>
        </authorList>
    </citation>
    <scope>NUCLEOTIDE SEQUENCE</scope>
    <source>
        <strain evidence="5">M6</strain>
    </source>
</reference>
<dbReference type="EMBL" id="JAEQMG010000169">
    <property type="protein sequence ID" value="MBK6090025.1"/>
    <property type="molecule type" value="Genomic_DNA"/>
</dbReference>
<dbReference type="Proteomes" id="UP000633365">
    <property type="component" value="Unassembled WGS sequence"/>
</dbReference>
<comment type="caution">
    <text evidence="5">The sequence shown here is derived from an EMBL/GenBank/DDBJ whole genome shotgun (WGS) entry which is preliminary data.</text>
</comment>
<evidence type="ECO:0000256" key="3">
    <source>
        <dbReference type="ARBA" id="ARBA00023172"/>
    </source>
</evidence>
<dbReference type="InterPro" id="IPR011010">
    <property type="entry name" value="DNA_brk_join_enz"/>
</dbReference>
<dbReference type="InterPro" id="IPR025269">
    <property type="entry name" value="SAM-like_dom"/>
</dbReference>
<dbReference type="PANTHER" id="PTHR30349:SF64">
    <property type="entry name" value="PROPHAGE INTEGRASE INTD-RELATED"/>
    <property type="match status" value="1"/>
</dbReference>
<organism evidence="5 6">
    <name type="scientific">Ruminococcus difficilis</name>
    <dbReference type="NCBI Taxonomy" id="2763069"/>
    <lineage>
        <taxon>Bacteria</taxon>
        <taxon>Bacillati</taxon>
        <taxon>Bacillota</taxon>
        <taxon>Clostridia</taxon>
        <taxon>Eubacteriales</taxon>
        <taxon>Oscillospiraceae</taxon>
        <taxon>Ruminococcus</taxon>
    </lineage>
</organism>
<dbReference type="InterPro" id="IPR050090">
    <property type="entry name" value="Tyrosine_recombinase_XerCD"/>
</dbReference>
<dbReference type="Pfam" id="PF13102">
    <property type="entry name" value="Phage_int_SAM_5"/>
    <property type="match status" value="1"/>
</dbReference>
<accession>A0A934WUC0</accession>
<dbReference type="CDD" id="cd01189">
    <property type="entry name" value="INT_ICEBs1_C_like"/>
    <property type="match status" value="1"/>
</dbReference>
<evidence type="ECO:0000313" key="5">
    <source>
        <dbReference type="EMBL" id="MBK6090025.1"/>
    </source>
</evidence>
<dbReference type="RefSeq" id="WP_201428719.1">
    <property type="nucleotide sequence ID" value="NZ_JAEQMG010000169.1"/>
</dbReference>
<feature type="domain" description="Tyr recombinase" evidence="4">
    <location>
        <begin position="180"/>
        <end position="373"/>
    </location>
</feature>
<keyword evidence="2" id="KW-0238">DNA-binding</keyword>
<sequence length="387" mass="44054">MSTAKGKKGTRNYGNGSIYPKPNGKGFIGEIFVVINGEKKRKKVSGKTKTDVRIKLRELQNNAEAGLLDTKPEEKGIVFYDFAIDFIERRAKFKGIEKTSETRDTYSLKKMGDFANLYIQDMSEELIERFFLENITISQSYINKIFQLMNRVFNEAIRKQIISENPMRWLEKPKSAKPTKIIRALTVSEEQRLLEVLKNEDILYAPQMLLSLFTGCRMGEVNALEVRDFDPKNKLLRIRKTVSEDNGGVTIHYHTKTYHNRDLSLSDDVADFLSKCIGEKEDGFIFLSSAGTIVSTSQVNTEFKKALEKYDILDNTLDGDVTCHSCRHTYATRFLESGSGVKVLQSLLGHSEIKITLGVYCDVQDSFKQAQLDTSNKYLENNNLSII</sequence>
<evidence type="ECO:0000313" key="6">
    <source>
        <dbReference type="Proteomes" id="UP000633365"/>
    </source>
</evidence>
<evidence type="ECO:0000256" key="2">
    <source>
        <dbReference type="ARBA" id="ARBA00023125"/>
    </source>
</evidence>
<dbReference type="InterPro" id="IPR013762">
    <property type="entry name" value="Integrase-like_cat_sf"/>
</dbReference>
<name>A0A934WUC0_9FIRM</name>
<dbReference type="InterPro" id="IPR010998">
    <property type="entry name" value="Integrase_recombinase_N"/>
</dbReference>
<evidence type="ECO:0000256" key="1">
    <source>
        <dbReference type="ARBA" id="ARBA00008857"/>
    </source>
</evidence>
<dbReference type="GO" id="GO:0003677">
    <property type="term" value="F:DNA binding"/>
    <property type="evidence" value="ECO:0007669"/>
    <property type="project" value="UniProtKB-KW"/>
</dbReference>
<dbReference type="Gene3D" id="1.10.443.10">
    <property type="entry name" value="Intergrase catalytic core"/>
    <property type="match status" value="1"/>
</dbReference>
<evidence type="ECO:0000259" key="4">
    <source>
        <dbReference type="PROSITE" id="PS51898"/>
    </source>
</evidence>
<dbReference type="InterPro" id="IPR002104">
    <property type="entry name" value="Integrase_catalytic"/>
</dbReference>
<proteinExistence type="inferred from homology"/>
<dbReference type="PANTHER" id="PTHR30349">
    <property type="entry name" value="PHAGE INTEGRASE-RELATED"/>
    <property type="match status" value="1"/>
</dbReference>
<protein>
    <submittedName>
        <fullName evidence="5">Site-specific integrase</fullName>
    </submittedName>
</protein>
<keyword evidence="3" id="KW-0233">DNA recombination</keyword>
<dbReference type="Pfam" id="PF00589">
    <property type="entry name" value="Phage_integrase"/>
    <property type="match status" value="1"/>
</dbReference>
<dbReference type="GO" id="GO:0015074">
    <property type="term" value="P:DNA integration"/>
    <property type="evidence" value="ECO:0007669"/>
    <property type="project" value="InterPro"/>
</dbReference>
<comment type="similarity">
    <text evidence="1">Belongs to the 'phage' integrase family.</text>
</comment>